<evidence type="ECO:0000259" key="1">
    <source>
        <dbReference type="PROSITE" id="PS50995"/>
    </source>
</evidence>
<protein>
    <submittedName>
        <fullName evidence="2">MarR family transcriptional regulator</fullName>
    </submittedName>
</protein>
<dbReference type="Gene3D" id="1.10.10.10">
    <property type="entry name" value="Winged helix-like DNA-binding domain superfamily/Winged helix DNA-binding domain"/>
    <property type="match status" value="1"/>
</dbReference>
<dbReference type="PROSITE" id="PS50995">
    <property type="entry name" value="HTH_MARR_2"/>
    <property type="match status" value="1"/>
</dbReference>
<name>A0ABQ1PJI0_9MICC</name>
<dbReference type="SMART" id="SM00347">
    <property type="entry name" value="HTH_MARR"/>
    <property type="match status" value="1"/>
</dbReference>
<dbReference type="PANTHER" id="PTHR33164">
    <property type="entry name" value="TRANSCRIPTIONAL REGULATOR, MARR FAMILY"/>
    <property type="match status" value="1"/>
</dbReference>
<dbReference type="Proteomes" id="UP000597761">
    <property type="component" value="Unassembled WGS sequence"/>
</dbReference>
<dbReference type="EMBL" id="BMJI01000021">
    <property type="protein sequence ID" value="GGC98275.1"/>
    <property type="molecule type" value="Genomic_DNA"/>
</dbReference>
<feature type="domain" description="HTH marR-type" evidence="1">
    <location>
        <begin position="9"/>
        <end position="137"/>
    </location>
</feature>
<gene>
    <name evidence="2" type="ORF">GCM10011512_26540</name>
</gene>
<dbReference type="Pfam" id="PF01047">
    <property type="entry name" value="MarR"/>
    <property type="match status" value="1"/>
</dbReference>
<comment type="caution">
    <text evidence="2">The sequence shown here is derived from an EMBL/GenBank/DDBJ whole genome shotgun (WGS) entry which is preliminary data.</text>
</comment>
<proteinExistence type="predicted"/>
<organism evidence="2 3">
    <name type="scientific">Tersicoccus solisilvae</name>
    <dbReference type="NCBI Taxonomy" id="1882339"/>
    <lineage>
        <taxon>Bacteria</taxon>
        <taxon>Bacillati</taxon>
        <taxon>Actinomycetota</taxon>
        <taxon>Actinomycetes</taxon>
        <taxon>Micrococcales</taxon>
        <taxon>Micrococcaceae</taxon>
        <taxon>Tersicoccus</taxon>
    </lineage>
</organism>
<dbReference type="InterPro" id="IPR036390">
    <property type="entry name" value="WH_DNA-bd_sf"/>
</dbReference>
<dbReference type="InterPro" id="IPR039422">
    <property type="entry name" value="MarR/SlyA-like"/>
</dbReference>
<evidence type="ECO:0000313" key="3">
    <source>
        <dbReference type="Proteomes" id="UP000597761"/>
    </source>
</evidence>
<dbReference type="InterPro" id="IPR000835">
    <property type="entry name" value="HTH_MarR-typ"/>
</dbReference>
<dbReference type="PANTHER" id="PTHR33164:SF43">
    <property type="entry name" value="HTH-TYPE TRANSCRIPTIONAL REPRESSOR YETL"/>
    <property type="match status" value="1"/>
</dbReference>
<sequence>MPQPSLWPTSRLLSTAARLVEHSWNENLASIGVTHAGVIALDVLAAYGPMTQARLASLVKVQAQTMGKTLHRLQIHGHVSRQRDEQDRRSHVVTITDAGRTALERSRRIERDLLPGGDRSSDELRAQLVGIIASLGDARWQSAGMLPDDDDLSSAATS</sequence>
<dbReference type="InterPro" id="IPR036388">
    <property type="entry name" value="WH-like_DNA-bd_sf"/>
</dbReference>
<evidence type="ECO:0000313" key="2">
    <source>
        <dbReference type="EMBL" id="GGC98275.1"/>
    </source>
</evidence>
<reference evidence="3" key="1">
    <citation type="journal article" date="2019" name="Int. J. Syst. Evol. Microbiol.">
        <title>The Global Catalogue of Microorganisms (GCM) 10K type strain sequencing project: providing services to taxonomists for standard genome sequencing and annotation.</title>
        <authorList>
            <consortium name="The Broad Institute Genomics Platform"/>
            <consortium name="The Broad Institute Genome Sequencing Center for Infectious Disease"/>
            <person name="Wu L."/>
            <person name="Ma J."/>
        </authorList>
    </citation>
    <scope>NUCLEOTIDE SEQUENCE [LARGE SCALE GENOMIC DNA]</scope>
    <source>
        <strain evidence="3">CGMCC 1.15480</strain>
    </source>
</reference>
<keyword evidence="3" id="KW-1185">Reference proteome</keyword>
<accession>A0ABQ1PJI0</accession>
<dbReference type="RefSeq" id="WP_188668895.1">
    <property type="nucleotide sequence ID" value="NZ_BMJI01000021.1"/>
</dbReference>
<dbReference type="SUPFAM" id="SSF46785">
    <property type="entry name" value="Winged helix' DNA-binding domain"/>
    <property type="match status" value="1"/>
</dbReference>